<dbReference type="PANTHER" id="PTHR48081">
    <property type="entry name" value="AB HYDROLASE SUPERFAMILY PROTEIN C4A8.06C"/>
    <property type="match status" value="1"/>
</dbReference>
<dbReference type="Gene3D" id="3.40.50.1820">
    <property type="entry name" value="alpha/beta hydrolase"/>
    <property type="match status" value="1"/>
</dbReference>
<dbReference type="Pfam" id="PF07859">
    <property type="entry name" value="Abhydrolase_3"/>
    <property type="match status" value="1"/>
</dbReference>
<dbReference type="PROSITE" id="PS01173">
    <property type="entry name" value="LIPASE_GDXG_HIS"/>
    <property type="match status" value="1"/>
</dbReference>
<evidence type="ECO:0000256" key="3">
    <source>
        <dbReference type="PROSITE-ProRule" id="PRU10038"/>
    </source>
</evidence>
<dbReference type="InterPro" id="IPR029058">
    <property type="entry name" value="AB_hydrolase_fold"/>
</dbReference>
<reference evidence="5 6" key="1">
    <citation type="submission" date="2023-05" db="EMBL/GenBank/DDBJ databases">
        <title>Sequencing and Assembly of Streptomyces sp. NP73.</title>
        <authorList>
            <person name="Konwar A.N."/>
            <person name="Saikia K."/>
            <person name="Thakur D."/>
        </authorList>
    </citation>
    <scope>NUCLEOTIDE SEQUENCE [LARGE SCALE GENOMIC DNA]</scope>
    <source>
        <strain evidence="5 6">NP73</strain>
    </source>
</reference>
<dbReference type="InterPro" id="IPR002168">
    <property type="entry name" value="Lipase_GDXG_HIS_AS"/>
</dbReference>
<dbReference type="EMBL" id="JASITI010000001">
    <property type="protein sequence ID" value="MDK9494456.1"/>
    <property type="molecule type" value="Genomic_DNA"/>
</dbReference>
<accession>A0ABT7GLK7</accession>
<comment type="caution">
    <text evidence="5">The sequence shown here is derived from an EMBL/GenBank/DDBJ whole genome shotgun (WGS) entry which is preliminary data.</text>
</comment>
<dbReference type="RefSeq" id="WP_285340331.1">
    <property type="nucleotide sequence ID" value="NZ_JASITI010000001.1"/>
</dbReference>
<dbReference type="InterPro" id="IPR050300">
    <property type="entry name" value="GDXG_lipolytic_enzyme"/>
</dbReference>
<protein>
    <submittedName>
        <fullName evidence="5">Alpha/beta hydrolase</fullName>
    </submittedName>
</protein>
<feature type="domain" description="Alpha/beta hydrolase fold-3" evidence="4">
    <location>
        <begin position="65"/>
        <end position="272"/>
    </location>
</feature>
<evidence type="ECO:0000313" key="6">
    <source>
        <dbReference type="Proteomes" id="UP001223390"/>
    </source>
</evidence>
<dbReference type="PANTHER" id="PTHR48081:SF8">
    <property type="entry name" value="ALPHA_BETA HYDROLASE FOLD-3 DOMAIN-CONTAINING PROTEIN-RELATED"/>
    <property type="match status" value="1"/>
</dbReference>
<dbReference type="Proteomes" id="UP001223390">
    <property type="component" value="Unassembled WGS sequence"/>
</dbReference>
<proteinExistence type="inferred from homology"/>
<keyword evidence="6" id="KW-1185">Reference proteome</keyword>
<feature type="active site" evidence="3">
    <location>
        <position position="143"/>
    </location>
</feature>
<dbReference type="InterPro" id="IPR033140">
    <property type="entry name" value="Lipase_GDXG_put_SER_AS"/>
</dbReference>
<sequence length="303" mass="32089">MTQPETADFAHKLRTNYRALIPNAGAPDPVADVREVLLPARSPERTVPVRAYRSSSEAEAALPVVVFVHGGGFVSGDLDTHDVLTRAIAGRAGALVLSVDYRLAPEHPFPAGVDDVVAVLDWAAEHADSLGGDPSRIVVSGDSAGGNLAASAAMIARDRGGPDLSAQLLMYPSLSNKMDTPSWDSYGVADTHFPNRTIHGLGLAAYVPDGTSPFDPLVAPLWGEHGGLPPTLIQVGGHDPLRDECTDYAAALESAGVAARCRVYPGEEHGFIQFFKDRAAHPRGEEALQDAVAFLTENLSMRQ</sequence>
<dbReference type="InterPro" id="IPR013094">
    <property type="entry name" value="AB_hydrolase_3"/>
</dbReference>
<gene>
    <name evidence="5" type="ORF">QEZ40_000333</name>
</gene>
<evidence type="ECO:0000313" key="5">
    <source>
        <dbReference type="EMBL" id="MDK9494456.1"/>
    </source>
</evidence>
<evidence type="ECO:0000259" key="4">
    <source>
        <dbReference type="Pfam" id="PF07859"/>
    </source>
</evidence>
<comment type="similarity">
    <text evidence="1">Belongs to the 'GDXG' lipolytic enzyme family.</text>
</comment>
<organism evidence="5 6">
    <name type="scientific">Streptomyces katrae</name>
    <dbReference type="NCBI Taxonomy" id="68223"/>
    <lineage>
        <taxon>Bacteria</taxon>
        <taxon>Bacillati</taxon>
        <taxon>Actinomycetota</taxon>
        <taxon>Actinomycetes</taxon>
        <taxon>Kitasatosporales</taxon>
        <taxon>Streptomycetaceae</taxon>
        <taxon>Streptomyces</taxon>
    </lineage>
</organism>
<evidence type="ECO:0000256" key="2">
    <source>
        <dbReference type="ARBA" id="ARBA00022801"/>
    </source>
</evidence>
<dbReference type="SUPFAM" id="SSF53474">
    <property type="entry name" value="alpha/beta-Hydrolases"/>
    <property type="match status" value="1"/>
</dbReference>
<dbReference type="GO" id="GO:0016787">
    <property type="term" value="F:hydrolase activity"/>
    <property type="evidence" value="ECO:0007669"/>
    <property type="project" value="UniProtKB-KW"/>
</dbReference>
<keyword evidence="2 5" id="KW-0378">Hydrolase</keyword>
<evidence type="ECO:0000256" key="1">
    <source>
        <dbReference type="ARBA" id="ARBA00010515"/>
    </source>
</evidence>
<dbReference type="PROSITE" id="PS01174">
    <property type="entry name" value="LIPASE_GDXG_SER"/>
    <property type="match status" value="1"/>
</dbReference>
<name>A0ABT7GLK7_9ACTN</name>